<dbReference type="NCBIfam" id="NF010048">
    <property type="entry name" value="PRK13524.1"/>
    <property type="match status" value="1"/>
</dbReference>
<dbReference type="InterPro" id="IPR058134">
    <property type="entry name" value="PirA/FepA/PfeA"/>
</dbReference>
<dbReference type="InterPro" id="IPR037066">
    <property type="entry name" value="Plug_dom_sf"/>
</dbReference>
<dbReference type="InterPro" id="IPR010917">
    <property type="entry name" value="TonB_rcpt_CS"/>
</dbReference>
<dbReference type="PROSITE" id="PS01156">
    <property type="entry name" value="TONB_DEPENDENT_REC_2"/>
    <property type="match status" value="1"/>
</dbReference>
<dbReference type="NCBIfam" id="NF010051">
    <property type="entry name" value="PRK13528.1"/>
    <property type="match status" value="1"/>
</dbReference>
<evidence type="ECO:0000256" key="18">
    <source>
        <dbReference type="SAM" id="SignalP"/>
    </source>
</evidence>
<dbReference type="InterPro" id="IPR036942">
    <property type="entry name" value="Beta-barrel_TonB_sf"/>
</dbReference>
<evidence type="ECO:0000256" key="2">
    <source>
        <dbReference type="ARBA" id="ARBA00009810"/>
    </source>
</evidence>
<evidence type="ECO:0000256" key="3">
    <source>
        <dbReference type="ARBA" id="ARBA00022448"/>
    </source>
</evidence>
<feature type="domain" description="TonB-dependent receptor-like beta-barrel" evidence="19">
    <location>
        <begin position="285"/>
        <end position="722"/>
    </location>
</feature>
<evidence type="ECO:0000313" key="21">
    <source>
        <dbReference type="EMBL" id="SDW19711.1"/>
    </source>
</evidence>
<keyword evidence="7 18" id="KW-0732">Signal</keyword>
<keyword evidence="11 14" id="KW-0472">Membrane</keyword>
<evidence type="ECO:0000256" key="5">
    <source>
        <dbReference type="ARBA" id="ARBA00022496"/>
    </source>
</evidence>
<dbReference type="SUPFAM" id="SSF56935">
    <property type="entry name" value="Porins"/>
    <property type="match status" value="1"/>
</dbReference>
<dbReference type="GO" id="GO:0009279">
    <property type="term" value="C:cell outer membrane"/>
    <property type="evidence" value="ECO:0007669"/>
    <property type="project" value="UniProtKB-SubCell"/>
</dbReference>
<keyword evidence="12 21" id="KW-0675">Receptor</keyword>
<dbReference type="InterPro" id="IPR039426">
    <property type="entry name" value="TonB-dep_rcpt-like"/>
</dbReference>
<dbReference type="NCBIfam" id="TIGR01783">
    <property type="entry name" value="TonB-siderophor"/>
    <property type="match status" value="1"/>
</dbReference>
<keyword evidence="9" id="KW-0406">Ion transport</keyword>
<keyword evidence="4 14" id="KW-1134">Transmembrane beta strand</keyword>
<evidence type="ECO:0000256" key="9">
    <source>
        <dbReference type="ARBA" id="ARBA00023065"/>
    </source>
</evidence>
<protein>
    <submittedName>
        <fullName evidence="21">Ferric enterobactin receptor</fullName>
    </submittedName>
</protein>
<evidence type="ECO:0000313" key="22">
    <source>
        <dbReference type="Proteomes" id="UP000243778"/>
    </source>
</evidence>
<dbReference type="GO" id="GO:0042931">
    <property type="term" value="F:enterobactin transmembrane transporter activity"/>
    <property type="evidence" value="ECO:0007669"/>
    <property type="project" value="TreeGrafter"/>
</dbReference>
<feature type="chain" id="PRO_5017257535" evidence="18">
    <location>
        <begin position="30"/>
        <end position="766"/>
    </location>
</feature>
<feature type="region of interest" description="Disordered" evidence="17">
    <location>
        <begin position="242"/>
        <end position="265"/>
    </location>
</feature>
<keyword evidence="8" id="KW-0408">Iron</keyword>
<dbReference type="EMBL" id="FNNU01000001">
    <property type="protein sequence ID" value="SDW19711.1"/>
    <property type="molecule type" value="Genomic_DNA"/>
</dbReference>
<evidence type="ECO:0000259" key="19">
    <source>
        <dbReference type="Pfam" id="PF00593"/>
    </source>
</evidence>
<feature type="signal peptide" evidence="18">
    <location>
        <begin position="1"/>
        <end position="29"/>
    </location>
</feature>
<sequence>MATVAKPPIFIRRRLVVALLAASTGLAHAADSDTDTSAASAAIQLEEGKVLGTAAEELKQAPGVSVITAEDIRKSPPANDLSEIIRRMPGVNLTGNSTSGQRGNNRQIDIRGMGPENTLILVDGKPVSSRNSVRMGWRGERDSRGDTNWVPAEQIERIEVLRGPAAARYGSGAAGGVVNIITKAPTEEMHGNATAYMSFPSHKEEGASKRINFSLDGPLTENLSYRFYGNVAKTDMDDADINAGHQSPRTGTNAASLPAGREGVRNRDLNGQLDWRFAEGQKLKLEAGFNRQGNLYTGDTQNTNTNALVQQMLGHETNTLYRQSYALTHEGEFDFGSTMSYLQYERTRNRRLGEGLAGGIEGIFNPNGALGPVGVSTAELKTTTAHSEVSLPWETAMPQVATIGVEWQDQRLDDSSSNSLNFSLPQFGNNTLPGIDATNRGSKTSARLASLFFDDNIELRPGTTLTPGLRFDHHSESGSNWSPALNLSHALTEAWSLKAGIARAYKAPNLYQTNSEYLLYSAGQGCWGGAGSGASAGCYLVGNKNLEAETSVNKELGVEFNEGGVTAGVTYFRNDYRNKIEAGTSPVAYSSTGRRVFQWDNVDKALVEGIEGTLNLPLSESVTWNNNFTYMLQSKNEDTGDRLSIIPKYTLNSMLDWQATEQLSLQATVVYYGKQQPKKYNYQGVAVSGSEAREISPYAIAGLSGTYAFSEKLSVTAGVSNLFDKRLYREGNSQTTGTAPNQIFGAGAYTYNEPGRTFYTSVSTSF</sequence>
<dbReference type="Pfam" id="PF07715">
    <property type="entry name" value="Plug"/>
    <property type="match status" value="1"/>
</dbReference>
<evidence type="ECO:0000256" key="13">
    <source>
        <dbReference type="ARBA" id="ARBA00023237"/>
    </source>
</evidence>
<dbReference type="GO" id="GO:0044718">
    <property type="term" value="P:siderophore transmembrane transport"/>
    <property type="evidence" value="ECO:0007669"/>
    <property type="project" value="TreeGrafter"/>
</dbReference>
<dbReference type="InterPro" id="IPR010105">
    <property type="entry name" value="TonB_sidphr_rcpt"/>
</dbReference>
<dbReference type="CDD" id="cd01347">
    <property type="entry name" value="ligand_gated_channel"/>
    <property type="match status" value="1"/>
</dbReference>
<reference evidence="22" key="1">
    <citation type="submission" date="2016-10" db="EMBL/GenBank/DDBJ databases">
        <authorList>
            <person name="Varghese N."/>
            <person name="Submissions S."/>
        </authorList>
    </citation>
    <scope>NUCLEOTIDE SEQUENCE [LARGE SCALE GENOMIC DNA]</scope>
    <source>
        <strain evidence="22">NRRL B-59562</strain>
    </source>
</reference>
<evidence type="ECO:0000256" key="11">
    <source>
        <dbReference type="ARBA" id="ARBA00023136"/>
    </source>
</evidence>
<dbReference type="PROSITE" id="PS52016">
    <property type="entry name" value="TONB_DEPENDENT_REC_3"/>
    <property type="match status" value="1"/>
</dbReference>
<keyword evidence="3 14" id="KW-0813">Transport</keyword>
<comment type="subcellular location">
    <subcellularLocation>
        <location evidence="1 14">Cell outer membrane</location>
        <topology evidence="1 14">Multi-pass membrane protein</topology>
    </subcellularLocation>
</comment>
<evidence type="ECO:0000256" key="15">
    <source>
        <dbReference type="PROSITE-ProRule" id="PRU10144"/>
    </source>
</evidence>
<dbReference type="Pfam" id="PF00593">
    <property type="entry name" value="TonB_dep_Rec_b-barrel"/>
    <property type="match status" value="1"/>
</dbReference>
<dbReference type="GO" id="GO:0038023">
    <property type="term" value="F:signaling receptor activity"/>
    <property type="evidence" value="ECO:0007669"/>
    <property type="project" value="InterPro"/>
</dbReference>
<keyword evidence="5" id="KW-0410">Iron transport</keyword>
<keyword evidence="13 14" id="KW-0998">Cell outer membrane</keyword>
<dbReference type="Gene3D" id="2.40.170.20">
    <property type="entry name" value="TonB-dependent receptor, beta-barrel domain"/>
    <property type="match status" value="1"/>
</dbReference>
<dbReference type="InterPro" id="IPR000531">
    <property type="entry name" value="Beta-barrel_TonB"/>
</dbReference>
<dbReference type="GO" id="GO:0042912">
    <property type="term" value="F:colicin transmembrane transporter activity"/>
    <property type="evidence" value="ECO:0007669"/>
    <property type="project" value="TreeGrafter"/>
</dbReference>
<name>A0A1H2RJV9_9PSED</name>
<evidence type="ECO:0000256" key="1">
    <source>
        <dbReference type="ARBA" id="ARBA00004571"/>
    </source>
</evidence>
<dbReference type="STRING" id="1007099.SAMN05216287_0384"/>
<dbReference type="AlphaFoldDB" id="A0A1H2RJV9"/>
<evidence type="ECO:0000256" key="4">
    <source>
        <dbReference type="ARBA" id="ARBA00022452"/>
    </source>
</evidence>
<dbReference type="Gene3D" id="2.170.130.10">
    <property type="entry name" value="TonB-dependent receptor, plug domain"/>
    <property type="match status" value="1"/>
</dbReference>
<dbReference type="GO" id="GO:0015344">
    <property type="term" value="F:siderophore uptake transmembrane transporter activity"/>
    <property type="evidence" value="ECO:0007669"/>
    <property type="project" value="TreeGrafter"/>
</dbReference>
<evidence type="ECO:0000256" key="12">
    <source>
        <dbReference type="ARBA" id="ARBA00023170"/>
    </source>
</evidence>
<evidence type="ECO:0000259" key="20">
    <source>
        <dbReference type="Pfam" id="PF07715"/>
    </source>
</evidence>
<evidence type="ECO:0000256" key="8">
    <source>
        <dbReference type="ARBA" id="ARBA00023004"/>
    </source>
</evidence>
<gene>
    <name evidence="21" type="ORF">SAMN05216287_0384</name>
</gene>
<dbReference type="Proteomes" id="UP000243778">
    <property type="component" value="Unassembled WGS sequence"/>
</dbReference>
<organism evidence="21 22">
    <name type="scientific">Pseudomonas kuykendallii</name>
    <dbReference type="NCBI Taxonomy" id="1007099"/>
    <lineage>
        <taxon>Bacteria</taxon>
        <taxon>Pseudomonadati</taxon>
        <taxon>Pseudomonadota</taxon>
        <taxon>Gammaproteobacteria</taxon>
        <taxon>Pseudomonadales</taxon>
        <taxon>Pseudomonadaceae</taxon>
        <taxon>Pseudomonas</taxon>
    </lineage>
</organism>
<feature type="domain" description="TonB-dependent receptor plug" evidence="20">
    <location>
        <begin position="63"/>
        <end position="177"/>
    </location>
</feature>
<accession>A0A1H2RJV9</accession>
<feature type="compositionally biased region" description="Polar residues" evidence="17">
    <location>
        <begin position="244"/>
        <end position="255"/>
    </location>
</feature>
<evidence type="ECO:0000256" key="16">
    <source>
        <dbReference type="RuleBase" id="RU003357"/>
    </source>
</evidence>
<evidence type="ECO:0000256" key="7">
    <source>
        <dbReference type="ARBA" id="ARBA00022729"/>
    </source>
</evidence>
<dbReference type="RefSeq" id="WP_281246085.1">
    <property type="nucleotide sequence ID" value="NZ_FNNU01000001.1"/>
</dbReference>
<dbReference type="InterPro" id="IPR012910">
    <property type="entry name" value="Plug_dom"/>
</dbReference>
<keyword evidence="22" id="KW-1185">Reference proteome</keyword>
<dbReference type="PANTHER" id="PTHR30069">
    <property type="entry name" value="TONB-DEPENDENT OUTER MEMBRANE RECEPTOR"/>
    <property type="match status" value="1"/>
</dbReference>
<feature type="short sequence motif" description="TonB C-terminal box" evidence="15">
    <location>
        <begin position="749"/>
        <end position="766"/>
    </location>
</feature>
<evidence type="ECO:0000256" key="14">
    <source>
        <dbReference type="PROSITE-ProRule" id="PRU01360"/>
    </source>
</evidence>
<keyword evidence="6 14" id="KW-0812">Transmembrane</keyword>
<evidence type="ECO:0000256" key="17">
    <source>
        <dbReference type="SAM" id="MobiDB-lite"/>
    </source>
</evidence>
<proteinExistence type="inferred from homology"/>
<feature type="region of interest" description="Disordered" evidence="17">
    <location>
        <begin position="90"/>
        <end position="111"/>
    </location>
</feature>
<dbReference type="PANTHER" id="PTHR30069:SF51">
    <property type="entry name" value="FERRIENTEROBACTIN RECEPTOR"/>
    <property type="match status" value="1"/>
</dbReference>
<evidence type="ECO:0000256" key="6">
    <source>
        <dbReference type="ARBA" id="ARBA00022692"/>
    </source>
</evidence>
<keyword evidence="10 16" id="KW-0798">TonB box</keyword>
<comment type="similarity">
    <text evidence="2 14 16">Belongs to the TonB-dependent receptor family.</text>
</comment>
<evidence type="ECO:0000256" key="10">
    <source>
        <dbReference type="ARBA" id="ARBA00023077"/>
    </source>
</evidence>
<feature type="compositionally biased region" description="Polar residues" evidence="17">
    <location>
        <begin position="93"/>
        <end position="107"/>
    </location>
</feature>